<accession>A0A543CCR3</accession>
<dbReference type="InterPro" id="IPR019885">
    <property type="entry name" value="Tscrpt_reg_HTH_AsnC-type_CS"/>
</dbReference>
<dbReference type="GO" id="GO:0043565">
    <property type="term" value="F:sequence-specific DNA binding"/>
    <property type="evidence" value="ECO:0007669"/>
    <property type="project" value="InterPro"/>
</dbReference>
<dbReference type="EMBL" id="VFOZ01000001">
    <property type="protein sequence ID" value="TQL94869.1"/>
    <property type="molecule type" value="Genomic_DNA"/>
</dbReference>
<dbReference type="SUPFAM" id="SSF54909">
    <property type="entry name" value="Dimeric alpha+beta barrel"/>
    <property type="match status" value="1"/>
</dbReference>
<keyword evidence="1" id="KW-0805">Transcription regulation</keyword>
<organism evidence="5 6">
    <name type="scientific">Actinoallomurus bryophytorum</name>
    <dbReference type="NCBI Taxonomy" id="1490222"/>
    <lineage>
        <taxon>Bacteria</taxon>
        <taxon>Bacillati</taxon>
        <taxon>Actinomycetota</taxon>
        <taxon>Actinomycetes</taxon>
        <taxon>Streptosporangiales</taxon>
        <taxon>Thermomonosporaceae</taxon>
        <taxon>Actinoallomurus</taxon>
    </lineage>
</organism>
<evidence type="ECO:0000313" key="6">
    <source>
        <dbReference type="Proteomes" id="UP000316096"/>
    </source>
</evidence>
<dbReference type="PROSITE" id="PS50956">
    <property type="entry name" value="HTH_ASNC_2"/>
    <property type="match status" value="1"/>
</dbReference>
<dbReference type="InterPro" id="IPR019888">
    <property type="entry name" value="Tscrpt_reg_AsnC-like"/>
</dbReference>
<sequence length="160" mass="17315">MAVRRPRPGEGYGSKPLDAIDLRIVGELQMDARTSLAELGRRVGLSAPAVAERVQRLEDTGVITGYHADVDPAALGFPLTVIVRISPAVREIPRVAKIAVDIPEVVECHRVTGEDCFVLKLCLRAIGDLEGILDLFTPFGRTTTSVVQSSPVPRRPLPLD</sequence>
<name>A0A543CCR3_9ACTN</name>
<evidence type="ECO:0000256" key="1">
    <source>
        <dbReference type="ARBA" id="ARBA00023015"/>
    </source>
</evidence>
<dbReference type="InterPro" id="IPR019887">
    <property type="entry name" value="Tscrpt_reg_AsnC/Lrp_C"/>
</dbReference>
<dbReference type="Proteomes" id="UP000316096">
    <property type="component" value="Unassembled WGS sequence"/>
</dbReference>
<dbReference type="SMART" id="SM00344">
    <property type="entry name" value="HTH_ASNC"/>
    <property type="match status" value="1"/>
</dbReference>
<dbReference type="PANTHER" id="PTHR30154:SF53">
    <property type="entry name" value="HTH-TYPE TRANSCRIPTIONAL REGULATOR LRPC"/>
    <property type="match status" value="1"/>
</dbReference>
<gene>
    <name evidence="5" type="ORF">FB559_0353</name>
</gene>
<dbReference type="InterPro" id="IPR011008">
    <property type="entry name" value="Dimeric_a/b-barrel"/>
</dbReference>
<feature type="domain" description="HTH asnC-type" evidence="4">
    <location>
        <begin position="17"/>
        <end position="78"/>
    </location>
</feature>
<dbReference type="GO" id="GO:0043200">
    <property type="term" value="P:response to amino acid"/>
    <property type="evidence" value="ECO:0007669"/>
    <property type="project" value="TreeGrafter"/>
</dbReference>
<dbReference type="CDD" id="cd00090">
    <property type="entry name" value="HTH_ARSR"/>
    <property type="match status" value="1"/>
</dbReference>
<dbReference type="InterPro" id="IPR000485">
    <property type="entry name" value="AsnC-type_HTH_dom"/>
</dbReference>
<evidence type="ECO:0000256" key="2">
    <source>
        <dbReference type="ARBA" id="ARBA00023125"/>
    </source>
</evidence>
<evidence type="ECO:0000256" key="3">
    <source>
        <dbReference type="ARBA" id="ARBA00023163"/>
    </source>
</evidence>
<proteinExistence type="predicted"/>
<dbReference type="Gene3D" id="1.10.10.10">
    <property type="entry name" value="Winged helix-like DNA-binding domain superfamily/Winged helix DNA-binding domain"/>
    <property type="match status" value="1"/>
</dbReference>
<dbReference type="Pfam" id="PF01037">
    <property type="entry name" value="AsnC_trans_reg"/>
    <property type="match status" value="1"/>
</dbReference>
<dbReference type="RefSeq" id="WP_141952535.1">
    <property type="nucleotide sequence ID" value="NZ_VFOZ01000001.1"/>
</dbReference>
<keyword evidence="6" id="KW-1185">Reference proteome</keyword>
<comment type="caution">
    <text evidence="5">The sequence shown here is derived from an EMBL/GenBank/DDBJ whole genome shotgun (WGS) entry which is preliminary data.</text>
</comment>
<reference evidence="5 6" key="1">
    <citation type="submission" date="2019-06" db="EMBL/GenBank/DDBJ databases">
        <title>Sequencing the genomes of 1000 actinobacteria strains.</title>
        <authorList>
            <person name="Klenk H.-P."/>
        </authorList>
    </citation>
    <scope>NUCLEOTIDE SEQUENCE [LARGE SCALE GENOMIC DNA]</scope>
    <source>
        <strain evidence="5 6">DSM 102200</strain>
    </source>
</reference>
<evidence type="ECO:0000313" key="5">
    <source>
        <dbReference type="EMBL" id="TQL94869.1"/>
    </source>
</evidence>
<dbReference type="PANTHER" id="PTHR30154">
    <property type="entry name" value="LEUCINE-RESPONSIVE REGULATORY PROTEIN"/>
    <property type="match status" value="1"/>
</dbReference>
<dbReference type="InterPro" id="IPR011991">
    <property type="entry name" value="ArsR-like_HTH"/>
</dbReference>
<dbReference type="PROSITE" id="PS00519">
    <property type="entry name" value="HTH_ASNC_1"/>
    <property type="match status" value="1"/>
</dbReference>
<dbReference type="InterPro" id="IPR036388">
    <property type="entry name" value="WH-like_DNA-bd_sf"/>
</dbReference>
<keyword evidence="2" id="KW-0238">DNA-binding</keyword>
<dbReference type="FunFam" id="1.10.10.10:FF:000186">
    <property type="entry name" value="AsnC family transcriptional regulator"/>
    <property type="match status" value="1"/>
</dbReference>
<dbReference type="Gene3D" id="3.30.70.920">
    <property type="match status" value="1"/>
</dbReference>
<dbReference type="SUPFAM" id="SSF46785">
    <property type="entry name" value="Winged helix' DNA-binding domain"/>
    <property type="match status" value="1"/>
</dbReference>
<dbReference type="PRINTS" id="PR00033">
    <property type="entry name" value="HTHASNC"/>
</dbReference>
<dbReference type="GO" id="GO:0005829">
    <property type="term" value="C:cytosol"/>
    <property type="evidence" value="ECO:0007669"/>
    <property type="project" value="TreeGrafter"/>
</dbReference>
<dbReference type="Pfam" id="PF13404">
    <property type="entry name" value="HTH_AsnC-type"/>
    <property type="match status" value="1"/>
</dbReference>
<protein>
    <submittedName>
        <fullName evidence="5">Lrp/AsnC family leucine-responsive transcriptional regulator</fullName>
    </submittedName>
</protein>
<dbReference type="OrthoDB" id="9809462at2"/>
<evidence type="ECO:0000259" key="4">
    <source>
        <dbReference type="PROSITE" id="PS50956"/>
    </source>
</evidence>
<keyword evidence="3" id="KW-0804">Transcription</keyword>
<dbReference type="AlphaFoldDB" id="A0A543CCR3"/>
<dbReference type="InterPro" id="IPR036390">
    <property type="entry name" value="WH_DNA-bd_sf"/>
</dbReference>